<dbReference type="Pfam" id="PF00899">
    <property type="entry name" value="ThiF"/>
    <property type="match status" value="1"/>
</dbReference>
<organism evidence="2 3">
    <name type="scientific">Romeriopsis navalis LEGE 11480</name>
    <dbReference type="NCBI Taxonomy" id="2777977"/>
    <lineage>
        <taxon>Bacteria</taxon>
        <taxon>Bacillati</taxon>
        <taxon>Cyanobacteriota</taxon>
        <taxon>Cyanophyceae</taxon>
        <taxon>Leptolyngbyales</taxon>
        <taxon>Leptolyngbyaceae</taxon>
        <taxon>Romeriopsis</taxon>
        <taxon>Romeriopsis navalis</taxon>
    </lineage>
</organism>
<dbReference type="InterPro" id="IPR035985">
    <property type="entry name" value="Ubiquitin-activating_enz"/>
</dbReference>
<evidence type="ECO:0000313" key="2">
    <source>
        <dbReference type="EMBL" id="MBE9029621.1"/>
    </source>
</evidence>
<protein>
    <submittedName>
        <fullName evidence="2">Molybdopterin-synthase adenylyltransferase MoeB</fullName>
    </submittedName>
</protein>
<reference evidence="2" key="1">
    <citation type="submission" date="2020-10" db="EMBL/GenBank/DDBJ databases">
        <authorList>
            <person name="Castelo-Branco R."/>
            <person name="Eusebio N."/>
            <person name="Adriana R."/>
            <person name="Vieira A."/>
            <person name="Brugerolle De Fraissinette N."/>
            <person name="Rezende De Castro R."/>
            <person name="Schneider M.P."/>
            <person name="Vasconcelos V."/>
            <person name="Leao P.N."/>
        </authorList>
    </citation>
    <scope>NUCLEOTIDE SEQUENCE</scope>
    <source>
        <strain evidence="2">LEGE 11480</strain>
    </source>
</reference>
<keyword evidence="3" id="KW-1185">Reference proteome</keyword>
<dbReference type="InterPro" id="IPR036873">
    <property type="entry name" value="Rhodanese-like_dom_sf"/>
</dbReference>
<dbReference type="PANTHER" id="PTHR10953:SF102">
    <property type="entry name" value="ADENYLYLTRANSFERASE AND SULFURTRANSFERASE MOCS3"/>
    <property type="match status" value="1"/>
</dbReference>
<dbReference type="GO" id="GO:0004792">
    <property type="term" value="F:thiosulfate-cyanide sulfurtransferase activity"/>
    <property type="evidence" value="ECO:0007669"/>
    <property type="project" value="TreeGrafter"/>
</dbReference>
<feature type="domain" description="Rhodanese" evidence="1">
    <location>
        <begin position="329"/>
        <end position="421"/>
    </location>
</feature>
<keyword evidence="2" id="KW-0808">Transferase</keyword>
<dbReference type="EMBL" id="JADEXQ010000019">
    <property type="protein sequence ID" value="MBE9029621.1"/>
    <property type="molecule type" value="Genomic_DNA"/>
</dbReference>
<dbReference type="GO" id="GO:0008641">
    <property type="term" value="F:ubiquitin-like modifier activating enzyme activity"/>
    <property type="evidence" value="ECO:0007669"/>
    <property type="project" value="InterPro"/>
</dbReference>
<keyword evidence="2" id="KW-0548">Nucleotidyltransferase</keyword>
<dbReference type="GO" id="GO:0005829">
    <property type="term" value="C:cytosol"/>
    <property type="evidence" value="ECO:0007669"/>
    <property type="project" value="TreeGrafter"/>
</dbReference>
<dbReference type="Pfam" id="PF00581">
    <property type="entry name" value="Rhodanese"/>
    <property type="match status" value="1"/>
</dbReference>
<gene>
    <name evidence="2" type="primary">moeB</name>
    <name evidence="2" type="ORF">IQ266_07750</name>
</gene>
<dbReference type="CDD" id="cd00757">
    <property type="entry name" value="ThiF_MoeB_HesA_family"/>
    <property type="match status" value="1"/>
</dbReference>
<dbReference type="PANTHER" id="PTHR10953">
    <property type="entry name" value="UBIQUITIN-ACTIVATING ENZYME E1"/>
    <property type="match status" value="1"/>
</dbReference>
<proteinExistence type="predicted"/>
<dbReference type="InterPro" id="IPR045886">
    <property type="entry name" value="ThiF/MoeB/HesA"/>
</dbReference>
<dbReference type="PROSITE" id="PS50206">
    <property type="entry name" value="RHODANESE_3"/>
    <property type="match status" value="1"/>
</dbReference>
<dbReference type="GO" id="GO:0008146">
    <property type="term" value="F:sulfotransferase activity"/>
    <property type="evidence" value="ECO:0007669"/>
    <property type="project" value="TreeGrafter"/>
</dbReference>
<comment type="caution">
    <text evidence="2">The sequence shown here is derived from an EMBL/GenBank/DDBJ whole genome shotgun (WGS) entry which is preliminary data.</text>
</comment>
<sequence length="423" mass="46321">MLNPHLEEIELSKDDVERYSRHLILPEVGVAGQKRLKAASVLCIGTGGLGSPLLLYLAAAGIGRIGIVDFDIVDKSNLQRQVIHGTSWVGKPKIQSAKDRILEINPYCQVDLHETRFTSENALELVRPYDIVVDGTDNFPTRYLVNDACVLLGKPNVYGSIFRFEGQATVFNHQGGWRRPAGWEDLSREAKATARQRGKDWYYDDTALSPNYRDLYPEPPPPGLVPSCAEGGVLGILPGIIGVMQATETVKIILGQGRTLSGRLVVYNALDMTFRELKLQPNPERPVIDKLIDYEEFCGIPQANAAAAEAQSDMKEISVTELKTRLDAAKRDFVLLDVRNPNEVEIAQIPGAVLVPLPEIENGQGIEKVKELVGTQELIVHCKAGGRSAKAIGILSQHGITGTNVIGGITAWSREVDASIPEY</sequence>
<dbReference type="Gene3D" id="3.40.50.720">
    <property type="entry name" value="NAD(P)-binding Rossmann-like Domain"/>
    <property type="match status" value="1"/>
</dbReference>
<dbReference type="NCBIfam" id="NF005646">
    <property type="entry name" value="PRK07411.1"/>
    <property type="match status" value="1"/>
</dbReference>
<dbReference type="SUPFAM" id="SSF69572">
    <property type="entry name" value="Activating enzymes of the ubiquitin-like proteins"/>
    <property type="match status" value="1"/>
</dbReference>
<dbReference type="InterPro" id="IPR001763">
    <property type="entry name" value="Rhodanese-like_dom"/>
</dbReference>
<dbReference type="RefSeq" id="WP_264324439.1">
    <property type="nucleotide sequence ID" value="NZ_JADEXQ010000019.1"/>
</dbReference>
<dbReference type="InterPro" id="IPR000594">
    <property type="entry name" value="ThiF_NAD_FAD-bd"/>
</dbReference>
<evidence type="ECO:0000259" key="1">
    <source>
        <dbReference type="PROSITE" id="PS50206"/>
    </source>
</evidence>
<name>A0A928VMW9_9CYAN</name>
<dbReference type="Gene3D" id="3.40.250.10">
    <property type="entry name" value="Rhodanese-like domain"/>
    <property type="match status" value="1"/>
</dbReference>
<dbReference type="SMART" id="SM00450">
    <property type="entry name" value="RHOD"/>
    <property type="match status" value="1"/>
</dbReference>
<dbReference type="AlphaFoldDB" id="A0A928VMW9"/>
<evidence type="ECO:0000313" key="3">
    <source>
        <dbReference type="Proteomes" id="UP000625316"/>
    </source>
</evidence>
<accession>A0A928VMW9</accession>
<dbReference type="Proteomes" id="UP000625316">
    <property type="component" value="Unassembled WGS sequence"/>
</dbReference>
<dbReference type="GO" id="GO:0016779">
    <property type="term" value="F:nucleotidyltransferase activity"/>
    <property type="evidence" value="ECO:0007669"/>
    <property type="project" value="UniProtKB-KW"/>
</dbReference>